<feature type="compositionally biased region" description="Basic and acidic residues" evidence="1">
    <location>
        <begin position="30"/>
        <end position="44"/>
    </location>
</feature>
<name>A0A7W5YBI1_9ACTN</name>
<dbReference type="Proteomes" id="UP000579945">
    <property type="component" value="Unassembled WGS sequence"/>
</dbReference>
<comment type="caution">
    <text evidence="3">The sequence shown here is derived from an EMBL/GenBank/DDBJ whole genome shotgun (WGS) entry which is preliminary data.</text>
</comment>
<feature type="signal peptide" evidence="2">
    <location>
        <begin position="1"/>
        <end position="19"/>
    </location>
</feature>
<dbReference type="GeneID" id="95390447"/>
<organism evidence="3 4">
    <name type="scientific">Nonomuraea dietziae</name>
    <dbReference type="NCBI Taxonomy" id="65515"/>
    <lineage>
        <taxon>Bacteria</taxon>
        <taxon>Bacillati</taxon>
        <taxon>Actinomycetota</taxon>
        <taxon>Actinomycetes</taxon>
        <taxon>Streptosporangiales</taxon>
        <taxon>Streptosporangiaceae</taxon>
        <taxon>Nonomuraea</taxon>
    </lineage>
</organism>
<dbReference type="PROSITE" id="PS51257">
    <property type="entry name" value="PROKAR_LIPOPROTEIN"/>
    <property type="match status" value="1"/>
</dbReference>
<evidence type="ECO:0000256" key="2">
    <source>
        <dbReference type="SAM" id="SignalP"/>
    </source>
</evidence>
<evidence type="ECO:0000313" key="3">
    <source>
        <dbReference type="EMBL" id="MBB3728198.1"/>
    </source>
</evidence>
<gene>
    <name evidence="3" type="ORF">FHR33_004058</name>
</gene>
<dbReference type="EMBL" id="JACIBV010000001">
    <property type="protein sequence ID" value="MBB3728198.1"/>
    <property type="molecule type" value="Genomic_DNA"/>
</dbReference>
<reference evidence="3 4" key="1">
    <citation type="submission" date="2020-08" db="EMBL/GenBank/DDBJ databases">
        <title>Sequencing the genomes of 1000 actinobacteria strains.</title>
        <authorList>
            <person name="Klenk H.-P."/>
        </authorList>
    </citation>
    <scope>NUCLEOTIDE SEQUENCE [LARGE SCALE GENOMIC DNA]</scope>
    <source>
        <strain evidence="3 4">DSM 44320</strain>
    </source>
</reference>
<feature type="region of interest" description="Disordered" evidence="1">
    <location>
        <begin position="19"/>
        <end position="65"/>
    </location>
</feature>
<evidence type="ECO:0000313" key="4">
    <source>
        <dbReference type="Proteomes" id="UP000579945"/>
    </source>
</evidence>
<evidence type="ECO:0000256" key="1">
    <source>
        <dbReference type="SAM" id="MobiDB-lite"/>
    </source>
</evidence>
<dbReference type="AlphaFoldDB" id="A0A7W5YBI1"/>
<feature type="chain" id="PRO_5039006438" evidence="2">
    <location>
        <begin position="20"/>
        <end position="202"/>
    </location>
</feature>
<accession>A0A7W5YBI1</accession>
<keyword evidence="2" id="KW-0732">Signal</keyword>
<proteinExistence type="predicted"/>
<keyword evidence="4" id="KW-1185">Reference proteome</keyword>
<protein>
    <submittedName>
        <fullName evidence="3">Uncharacterized protein</fullName>
    </submittedName>
</protein>
<sequence length="202" mass="21267">MRRKLAMAALLAMTLTGCGTLPSQLTSGGGEEKQPVRNTERAEENAPTGPPPAATVSASAPAPPTEKLQAIASREMKHDGSNLRVDITGLKRQGRIATLTWTVHNLDPSSDHYYVGSNLGTGNLDWTVAGVSLIDPVNGKRYRVARNGTGDDATCVCSRVNQRIKGGSALEMYAVYGAPPADVSTVTVEIPNLGVFPDVPIS</sequence>
<dbReference type="RefSeq" id="WP_183649809.1">
    <property type="nucleotide sequence ID" value="NZ_BAAAXX010000022.1"/>
</dbReference>